<keyword evidence="1" id="KW-0456">Lyase</keyword>
<dbReference type="InterPro" id="IPR032465">
    <property type="entry name" value="ACMSD"/>
</dbReference>
<reference evidence="3 4" key="1">
    <citation type="submission" date="2022-05" db="EMBL/GenBank/DDBJ databases">
        <title>Genome Sequencing of Bee-Associated Microbes.</title>
        <authorList>
            <person name="Dunlap C."/>
        </authorList>
    </citation>
    <scope>NUCLEOTIDE SEQUENCE [LARGE SCALE GENOMIC DNA]</scope>
    <source>
        <strain evidence="3 4">NRRL B-14421</strain>
    </source>
</reference>
<dbReference type="Gene3D" id="3.20.20.140">
    <property type="entry name" value="Metal-dependent hydrolases"/>
    <property type="match status" value="1"/>
</dbReference>
<evidence type="ECO:0000259" key="2">
    <source>
        <dbReference type="Pfam" id="PF04909"/>
    </source>
</evidence>
<keyword evidence="4" id="KW-1185">Reference proteome</keyword>
<dbReference type="InterPro" id="IPR032466">
    <property type="entry name" value="Metal_Hydrolase"/>
</dbReference>
<dbReference type="Proteomes" id="UP001527099">
    <property type="component" value="Unassembled WGS sequence"/>
</dbReference>
<evidence type="ECO:0000256" key="1">
    <source>
        <dbReference type="ARBA" id="ARBA00023239"/>
    </source>
</evidence>
<dbReference type="PANTHER" id="PTHR21240:SF19">
    <property type="entry name" value="CATALYTIC_ HYDROLASE"/>
    <property type="match status" value="1"/>
</dbReference>
<sequence>MINVHTHPIFYEDICEDQERLNFRKEQFGIFKQSPQSLESIITGMDYGGIDKSVLLPEDITTLHGDVVVSNDEIKKLVDLRPDRFIGFASVDPHRADALEVLDYAFRDLGLMGLKLNPSKQKFYPHDEILHPIYKKCMEYNKPIMFHAGMSWEPDAPAKFSVPLNFEEVAITHPEMRICLAHFGWPWVQDTVMLLLKYSNVYTDTSMLYMDNAKDFYEQVFTRNMGPQWIDRNLNDKVMFGSNSPRIRASRLKPALESLPMRRTTLDKIFGANAEKFLGLKG</sequence>
<evidence type="ECO:0000313" key="3">
    <source>
        <dbReference type="EMBL" id="MCY9693220.1"/>
    </source>
</evidence>
<gene>
    <name evidence="3" type="ORF">M5X19_10020</name>
</gene>
<dbReference type="SUPFAM" id="SSF51556">
    <property type="entry name" value="Metallo-dependent hydrolases"/>
    <property type="match status" value="1"/>
</dbReference>
<accession>A0ABT4GAM8</accession>
<organism evidence="3 4">
    <name type="scientific">Paenibacillus alginolyticus</name>
    <dbReference type="NCBI Taxonomy" id="59839"/>
    <lineage>
        <taxon>Bacteria</taxon>
        <taxon>Bacillati</taxon>
        <taxon>Bacillota</taxon>
        <taxon>Bacilli</taxon>
        <taxon>Bacillales</taxon>
        <taxon>Paenibacillaceae</taxon>
        <taxon>Paenibacillus</taxon>
    </lineage>
</organism>
<dbReference type="RefSeq" id="WP_268614713.1">
    <property type="nucleotide sequence ID" value="NZ_JAMDMX010000028.1"/>
</dbReference>
<evidence type="ECO:0000313" key="4">
    <source>
        <dbReference type="Proteomes" id="UP001527099"/>
    </source>
</evidence>
<protein>
    <submittedName>
        <fullName evidence="3">Amidohydrolase family protein</fullName>
    </submittedName>
</protein>
<dbReference type="InterPro" id="IPR006680">
    <property type="entry name" value="Amidohydro-rel"/>
</dbReference>
<feature type="domain" description="Amidohydrolase-related" evidence="2">
    <location>
        <begin position="55"/>
        <end position="280"/>
    </location>
</feature>
<dbReference type="EMBL" id="JAMDMX010000028">
    <property type="protein sequence ID" value="MCY9693220.1"/>
    <property type="molecule type" value="Genomic_DNA"/>
</dbReference>
<proteinExistence type="predicted"/>
<dbReference type="PANTHER" id="PTHR21240">
    <property type="entry name" value="2-AMINO-3-CARBOXYLMUCONATE-6-SEMIALDEHYDE DECARBOXYLASE"/>
    <property type="match status" value="1"/>
</dbReference>
<dbReference type="Pfam" id="PF04909">
    <property type="entry name" value="Amidohydro_2"/>
    <property type="match status" value="1"/>
</dbReference>
<name>A0ABT4GAM8_9BACL</name>
<comment type="caution">
    <text evidence="3">The sequence shown here is derived from an EMBL/GenBank/DDBJ whole genome shotgun (WGS) entry which is preliminary data.</text>
</comment>